<feature type="domain" description="Amidohydrolase-related" evidence="9">
    <location>
        <begin position="68"/>
        <end position="446"/>
    </location>
</feature>
<reference evidence="10 11" key="1">
    <citation type="submission" date="2016-10" db="EMBL/GenBank/DDBJ databases">
        <title>The genome of Paramicrosporidium saccamoebae is the missing link in understanding Cryptomycota and Microsporidia evolution.</title>
        <authorList>
            <person name="Quandt C.A."/>
            <person name="Beaudet D."/>
            <person name="Corsaro D."/>
            <person name="Michel R."/>
            <person name="Corradi N."/>
            <person name="James T."/>
        </authorList>
    </citation>
    <scope>NUCLEOTIDE SEQUENCE [LARGE SCALE GENOMIC DNA]</scope>
    <source>
        <strain evidence="10 11">KSL3</strain>
    </source>
</reference>
<dbReference type="InterPro" id="IPR032466">
    <property type="entry name" value="Metal_Hydrolase"/>
</dbReference>
<dbReference type="InterPro" id="IPR014311">
    <property type="entry name" value="Guanine_deaminase"/>
</dbReference>
<dbReference type="Gene3D" id="2.30.40.10">
    <property type="entry name" value="Urease, subunit C, domain 1"/>
    <property type="match status" value="1"/>
</dbReference>
<comment type="cofactor">
    <cofactor evidence="8">
        <name>Zn(2+)</name>
        <dbReference type="ChEBI" id="CHEBI:29105"/>
    </cofactor>
    <text evidence="8">Binds 1 zinc ion per subunit.</text>
</comment>
<evidence type="ECO:0000256" key="7">
    <source>
        <dbReference type="ARBA" id="ARBA00056079"/>
    </source>
</evidence>
<dbReference type="GO" id="GO:0008270">
    <property type="term" value="F:zinc ion binding"/>
    <property type="evidence" value="ECO:0007669"/>
    <property type="project" value="UniProtKB-UniRule"/>
</dbReference>
<evidence type="ECO:0000259" key="9">
    <source>
        <dbReference type="Pfam" id="PF01979"/>
    </source>
</evidence>
<evidence type="ECO:0000256" key="6">
    <source>
        <dbReference type="ARBA" id="ARBA00051148"/>
    </source>
</evidence>
<dbReference type="EMBL" id="MTSL01000142">
    <property type="protein sequence ID" value="PJF18110.1"/>
    <property type="molecule type" value="Genomic_DNA"/>
</dbReference>
<comment type="catalytic activity">
    <reaction evidence="6 8">
        <text>guanine + H2O + H(+) = xanthine + NH4(+)</text>
        <dbReference type="Rhea" id="RHEA:14665"/>
        <dbReference type="ChEBI" id="CHEBI:15377"/>
        <dbReference type="ChEBI" id="CHEBI:15378"/>
        <dbReference type="ChEBI" id="CHEBI:16235"/>
        <dbReference type="ChEBI" id="CHEBI:17712"/>
        <dbReference type="ChEBI" id="CHEBI:28938"/>
        <dbReference type="EC" id="3.5.4.3"/>
    </reaction>
</comment>
<comment type="similarity">
    <text evidence="2 8">Belongs to the metallo-dependent hydrolases superfamily. ATZ/TRZ family.</text>
</comment>
<keyword evidence="4 8" id="KW-0378">Hydrolase</keyword>
<evidence type="ECO:0000256" key="3">
    <source>
        <dbReference type="ARBA" id="ARBA00022723"/>
    </source>
</evidence>
<comment type="pathway">
    <text evidence="1 8">Purine metabolism; guanine degradation; xanthine from guanine: step 1/1.</text>
</comment>
<dbReference type="PANTHER" id="PTHR11271:SF6">
    <property type="entry name" value="GUANINE DEAMINASE"/>
    <property type="match status" value="1"/>
</dbReference>
<dbReference type="UniPathway" id="UPA00603">
    <property type="reaction ID" value="UER00660"/>
</dbReference>
<dbReference type="AlphaFoldDB" id="A0A2H9TKD7"/>
<dbReference type="InterPro" id="IPR006680">
    <property type="entry name" value="Amidohydro-rel"/>
</dbReference>
<dbReference type="OrthoDB" id="194468at2759"/>
<evidence type="ECO:0000256" key="1">
    <source>
        <dbReference type="ARBA" id="ARBA00004984"/>
    </source>
</evidence>
<protein>
    <recommendedName>
        <fullName evidence="8">Guanine deaminase</fullName>
        <shortName evidence="8">Guanase</shortName>
        <ecNumber evidence="8">3.5.4.3</ecNumber>
    </recommendedName>
    <alternativeName>
        <fullName evidence="8">Guanine aminohydrolase</fullName>
    </alternativeName>
</protein>
<dbReference type="STRING" id="1246581.A0A2H9TKD7"/>
<name>A0A2H9TKD7_9FUNG</name>
<accession>A0A2H9TKD7</accession>
<evidence type="ECO:0000313" key="11">
    <source>
        <dbReference type="Proteomes" id="UP000240830"/>
    </source>
</evidence>
<dbReference type="Gene3D" id="3.20.20.140">
    <property type="entry name" value="Metal-dependent hydrolases"/>
    <property type="match status" value="1"/>
</dbReference>
<dbReference type="InterPro" id="IPR011059">
    <property type="entry name" value="Metal-dep_hydrolase_composite"/>
</dbReference>
<dbReference type="Pfam" id="PF01979">
    <property type="entry name" value="Amidohydro_1"/>
    <property type="match status" value="1"/>
</dbReference>
<keyword evidence="3 8" id="KW-0479">Metal-binding</keyword>
<keyword evidence="5 8" id="KW-0862">Zinc</keyword>
<evidence type="ECO:0000256" key="5">
    <source>
        <dbReference type="ARBA" id="ARBA00022833"/>
    </source>
</evidence>
<dbReference type="InterPro" id="IPR051607">
    <property type="entry name" value="Metallo-dep_hydrolases"/>
</dbReference>
<dbReference type="Proteomes" id="UP000240830">
    <property type="component" value="Unassembled WGS sequence"/>
</dbReference>
<proteinExistence type="inferred from homology"/>
<evidence type="ECO:0000256" key="2">
    <source>
        <dbReference type="ARBA" id="ARBA00006745"/>
    </source>
</evidence>
<evidence type="ECO:0000256" key="8">
    <source>
        <dbReference type="RuleBase" id="RU366009"/>
    </source>
</evidence>
<dbReference type="NCBIfam" id="TIGR02967">
    <property type="entry name" value="guan_deamin"/>
    <property type="match status" value="1"/>
</dbReference>
<dbReference type="GO" id="GO:0006147">
    <property type="term" value="P:guanine catabolic process"/>
    <property type="evidence" value="ECO:0007669"/>
    <property type="project" value="UniProtKB-UniRule"/>
</dbReference>
<comment type="caution">
    <text evidence="10">The sequence shown here is derived from an EMBL/GenBank/DDBJ whole genome shotgun (WGS) entry which is preliminary data.</text>
</comment>
<keyword evidence="11" id="KW-1185">Reference proteome</keyword>
<evidence type="ECO:0000256" key="4">
    <source>
        <dbReference type="ARBA" id="ARBA00022801"/>
    </source>
</evidence>
<dbReference type="PANTHER" id="PTHR11271">
    <property type="entry name" value="GUANINE DEAMINASE"/>
    <property type="match status" value="1"/>
</dbReference>
<evidence type="ECO:0000313" key="10">
    <source>
        <dbReference type="EMBL" id="PJF18110.1"/>
    </source>
</evidence>
<dbReference type="FunFam" id="3.20.20.140:FF:000022">
    <property type="entry name" value="Guanine deaminase"/>
    <property type="match status" value="1"/>
</dbReference>
<dbReference type="GO" id="GO:0008892">
    <property type="term" value="F:guanine deaminase activity"/>
    <property type="evidence" value="ECO:0007669"/>
    <property type="project" value="UniProtKB-UniRule"/>
</dbReference>
<gene>
    <name evidence="10" type="ORF">PSACC_02074</name>
</gene>
<comment type="function">
    <text evidence="7 8">Catalyzes the hydrolytic deamination of guanine, producing xanthine and ammonia.</text>
</comment>
<organism evidence="10 11">
    <name type="scientific">Paramicrosporidium saccamoebae</name>
    <dbReference type="NCBI Taxonomy" id="1246581"/>
    <lineage>
        <taxon>Eukaryota</taxon>
        <taxon>Fungi</taxon>
        <taxon>Fungi incertae sedis</taxon>
        <taxon>Cryptomycota</taxon>
        <taxon>Cryptomycota incertae sedis</taxon>
        <taxon>Paramicrosporidium</taxon>
    </lineage>
</organism>
<dbReference type="GO" id="GO:0005829">
    <property type="term" value="C:cytosol"/>
    <property type="evidence" value="ECO:0007669"/>
    <property type="project" value="TreeGrafter"/>
</dbReference>
<sequence length="448" mass="49510">MITVYVGAFINPKSFSKVDFINHGMVSVDDQTGRINSVQQFESAEALQTAITTLSTDHKLVKLSPEQFLTPGFIDMHTHAPQYRNLGLGLDYTLLEWLQKVTFPEERSYARQPHESPSEHNARVAHIYGHMVRHYLRYGTTTCCYFGGLHAEANRVLVQQVVQLGQRALIGKTCMDCNSPSDYVESTADSVQATREFVEYVKKCDASLEIPGRVLPVVTPRFALTCSRDSMEKLAEIAISTDVHIQTHMSENLDEIQFSKELFPECHNYASIYSSVGLLTRKTFLAHCVHLNEAQRALLSNSGTAVSHCPTSNFALNSGVADLRALAAAGIPVGLGSDVSGGYGLSILDAMRQAIIASKTLHFSDQKSKPLTVSEAFFLATRGGAEALSIDVGSFEEGNFFDALLVDMTNCPSIRHQHETLEQSLHRFVFLGDDRWIRTVFVNGTALL</sequence>
<dbReference type="SUPFAM" id="SSF51556">
    <property type="entry name" value="Metallo-dependent hydrolases"/>
    <property type="match status" value="1"/>
</dbReference>
<dbReference type="EC" id="3.5.4.3" evidence="8"/>